<dbReference type="GO" id="GO:0030288">
    <property type="term" value="C:outer membrane-bounded periplasmic space"/>
    <property type="evidence" value="ECO:0007669"/>
    <property type="project" value="TreeGrafter"/>
</dbReference>
<dbReference type="Gene3D" id="3.30.750.44">
    <property type="match status" value="1"/>
</dbReference>
<organism evidence="3 4">
    <name type="scientific">Mastigocoleus testarum BC008</name>
    <dbReference type="NCBI Taxonomy" id="371196"/>
    <lineage>
        <taxon>Bacteria</taxon>
        <taxon>Bacillati</taxon>
        <taxon>Cyanobacteriota</taxon>
        <taxon>Cyanophyceae</taxon>
        <taxon>Nostocales</taxon>
        <taxon>Hapalosiphonaceae</taxon>
        <taxon>Mastigocoleus</taxon>
    </lineage>
</organism>
<dbReference type="SUPFAM" id="SSF50156">
    <property type="entry name" value="PDZ domain-like"/>
    <property type="match status" value="1"/>
</dbReference>
<dbReference type="Gene3D" id="2.30.42.10">
    <property type="match status" value="1"/>
</dbReference>
<dbReference type="InterPro" id="IPR001478">
    <property type="entry name" value="PDZ"/>
</dbReference>
<name>A0A0V7ZTG0_9CYAN</name>
<dbReference type="GO" id="GO:0008236">
    <property type="term" value="F:serine-type peptidase activity"/>
    <property type="evidence" value="ECO:0007669"/>
    <property type="project" value="InterPro"/>
</dbReference>
<dbReference type="GO" id="GO:0006508">
    <property type="term" value="P:proteolysis"/>
    <property type="evidence" value="ECO:0007669"/>
    <property type="project" value="InterPro"/>
</dbReference>
<dbReference type="Pfam" id="PF17820">
    <property type="entry name" value="PDZ_6"/>
    <property type="match status" value="1"/>
</dbReference>
<dbReference type="SMART" id="SM00245">
    <property type="entry name" value="TSPc"/>
    <property type="match status" value="1"/>
</dbReference>
<protein>
    <submittedName>
        <fullName evidence="3">Peptidase S41</fullName>
    </submittedName>
</protein>
<dbReference type="InterPro" id="IPR028204">
    <property type="entry name" value="Tricorn_C1"/>
</dbReference>
<proteinExistence type="predicted"/>
<dbReference type="CDD" id="cd07562">
    <property type="entry name" value="Peptidase_S41_TRI"/>
    <property type="match status" value="1"/>
</dbReference>
<comment type="caution">
    <text evidence="3">The sequence shown here is derived from an EMBL/GenBank/DDBJ whole genome shotgun (WGS) entry which is preliminary data.</text>
</comment>
<keyword evidence="4" id="KW-1185">Reference proteome</keyword>
<keyword evidence="1" id="KW-0472">Membrane</keyword>
<dbReference type="GO" id="GO:0004175">
    <property type="term" value="F:endopeptidase activity"/>
    <property type="evidence" value="ECO:0007669"/>
    <property type="project" value="TreeGrafter"/>
</dbReference>
<evidence type="ECO:0000313" key="4">
    <source>
        <dbReference type="Proteomes" id="UP000053372"/>
    </source>
</evidence>
<sequence>MRQLKRPEIFSLAIASLFAIIILLQWLNPPIFATQPRKRADILEQVWKTVNDNFYDPQLNGVDWKAMRKKYKPLATRTQSSEEFATVINRMLSELQTSHTHFYTQNEQKYYQLLGIFQPRNQNLQKQLKRFLGTEKIEYAGIGIFTKKINDKTFISGILAGTPAAGSDLKVGDRVISVDGKPYESIKSFAGKVGKKVKLLVQRTPSIDSQQEINVTPKMFDPSKMFLDVQKASRETIERNGKKIAYVHIWSYADTKYQEQLEEDLLYGRFRNADGLVLDLRDGWGGAAPKYLHIFTGKSPNITFIGRDRKPVNNNSQWKKPVVLLVNEGSRSGKEILAFGFKQHKIGPIVGSKTSGAVVGGSPFIMKDGSVLYLAVADVLINNKYRLEGNGVKPDISVPFSLEYSQGVDPQKQRAVEVAFKAVMGNGD</sequence>
<dbReference type="InterPro" id="IPR029045">
    <property type="entry name" value="ClpP/crotonase-like_dom_sf"/>
</dbReference>
<dbReference type="InterPro" id="IPR041489">
    <property type="entry name" value="PDZ_6"/>
</dbReference>
<feature type="domain" description="PDZ" evidence="2">
    <location>
        <begin position="131"/>
        <end position="205"/>
    </location>
</feature>
<dbReference type="SMART" id="SM00228">
    <property type="entry name" value="PDZ"/>
    <property type="match status" value="1"/>
</dbReference>
<dbReference type="Pfam" id="PF14684">
    <property type="entry name" value="Tricorn_C1"/>
    <property type="match status" value="1"/>
</dbReference>
<keyword evidence="1" id="KW-0812">Transmembrane</keyword>
<reference evidence="3 4" key="1">
    <citation type="journal article" date="2015" name="Genome Announc.">
        <title>Draft Genome of the Euendolithic (true boring) Cyanobacterium Mastigocoleus testarum strain BC008.</title>
        <authorList>
            <person name="Guida B.S."/>
            <person name="Garcia-Pichel F."/>
        </authorList>
    </citation>
    <scope>NUCLEOTIDE SEQUENCE [LARGE SCALE GENOMIC DNA]</scope>
    <source>
        <strain evidence="3 4">BC008</strain>
    </source>
</reference>
<dbReference type="SUPFAM" id="SSF52096">
    <property type="entry name" value="ClpP/crotonase"/>
    <property type="match status" value="1"/>
</dbReference>
<dbReference type="Pfam" id="PF03572">
    <property type="entry name" value="Peptidase_S41"/>
    <property type="match status" value="1"/>
</dbReference>
<dbReference type="InterPro" id="IPR036034">
    <property type="entry name" value="PDZ_sf"/>
</dbReference>
<accession>A0A0V7ZTG0</accession>
<dbReference type="PANTHER" id="PTHR32060">
    <property type="entry name" value="TAIL-SPECIFIC PROTEASE"/>
    <property type="match status" value="1"/>
</dbReference>
<dbReference type="PROSITE" id="PS50106">
    <property type="entry name" value="PDZ"/>
    <property type="match status" value="1"/>
</dbReference>
<evidence type="ECO:0000259" key="2">
    <source>
        <dbReference type="PROSITE" id="PS50106"/>
    </source>
</evidence>
<dbReference type="GO" id="GO:0007165">
    <property type="term" value="P:signal transduction"/>
    <property type="evidence" value="ECO:0007669"/>
    <property type="project" value="TreeGrafter"/>
</dbReference>
<evidence type="ECO:0000256" key="1">
    <source>
        <dbReference type="SAM" id="Phobius"/>
    </source>
</evidence>
<gene>
    <name evidence="3" type="ORF">BC008_29425</name>
</gene>
<dbReference type="Gene3D" id="3.90.226.10">
    <property type="entry name" value="2-enoyl-CoA Hydratase, Chain A, domain 1"/>
    <property type="match status" value="1"/>
</dbReference>
<feature type="transmembrane region" description="Helical" evidence="1">
    <location>
        <begin position="9"/>
        <end position="27"/>
    </location>
</feature>
<keyword evidence="1" id="KW-1133">Transmembrane helix</keyword>
<dbReference type="EMBL" id="LMTZ01000088">
    <property type="protein sequence ID" value="KST67423.1"/>
    <property type="molecule type" value="Genomic_DNA"/>
</dbReference>
<evidence type="ECO:0000313" key="3">
    <source>
        <dbReference type="EMBL" id="KST67423.1"/>
    </source>
</evidence>
<dbReference type="Proteomes" id="UP000053372">
    <property type="component" value="Unassembled WGS sequence"/>
</dbReference>
<dbReference type="InterPro" id="IPR005151">
    <property type="entry name" value="Tail-specific_protease"/>
</dbReference>
<dbReference type="PANTHER" id="PTHR32060:SF30">
    <property type="entry name" value="CARBOXY-TERMINAL PROCESSING PROTEASE CTPA"/>
    <property type="match status" value="1"/>
</dbReference>
<dbReference type="AlphaFoldDB" id="A0A0V7ZTG0"/>